<reference evidence="3" key="1">
    <citation type="submission" date="2017-03" db="EMBL/GenBank/DDBJ databases">
        <title>Genomes of endolithic fungi from Antarctica.</title>
        <authorList>
            <person name="Coleine C."/>
            <person name="Masonjones S."/>
            <person name="Stajich J.E."/>
        </authorList>
    </citation>
    <scope>NUCLEOTIDE SEQUENCE [LARGE SCALE GENOMIC DNA]</scope>
    <source>
        <strain evidence="3">CCFEE 5527</strain>
    </source>
</reference>
<dbReference type="InParanoid" id="A0A1V8TF56"/>
<gene>
    <name evidence="2" type="ORF">B0A48_04252</name>
</gene>
<protein>
    <submittedName>
        <fullName evidence="2">Uncharacterized protein</fullName>
    </submittedName>
</protein>
<organism evidence="2 3">
    <name type="scientific">Cryoendolithus antarcticus</name>
    <dbReference type="NCBI Taxonomy" id="1507870"/>
    <lineage>
        <taxon>Eukaryota</taxon>
        <taxon>Fungi</taxon>
        <taxon>Dikarya</taxon>
        <taxon>Ascomycota</taxon>
        <taxon>Pezizomycotina</taxon>
        <taxon>Dothideomycetes</taxon>
        <taxon>Dothideomycetidae</taxon>
        <taxon>Cladosporiales</taxon>
        <taxon>Cladosporiaceae</taxon>
        <taxon>Cryoendolithus</taxon>
    </lineage>
</organism>
<evidence type="ECO:0000256" key="1">
    <source>
        <dbReference type="SAM" id="MobiDB-lite"/>
    </source>
</evidence>
<dbReference type="Proteomes" id="UP000192596">
    <property type="component" value="Unassembled WGS sequence"/>
</dbReference>
<feature type="compositionally biased region" description="Basic and acidic residues" evidence="1">
    <location>
        <begin position="487"/>
        <end position="501"/>
    </location>
</feature>
<feature type="region of interest" description="Disordered" evidence="1">
    <location>
        <begin position="436"/>
        <end position="501"/>
    </location>
</feature>
<dbReference type="OrthoDB" id="3944830at2759"/>
<feature type="region of interest" description="Disordered" evidence="1">
    <location>
        <begin position="261"/>
        <end position="300"/>
    </location>
</feature>
<keyword evidence="3" id="KW-1185">Reference proteome</keyword>
<evidence type="ECO:0000313" key="3">
    <source>
        <dbReference type="Proteomes" id="UP000192596"/>
    </source>
</evidence>
<feature type="compositionally biased region" description="Low complexity" evidence="1">
    <location>
        <begin position="261"/>
        <end position="271"/>
    </location>
</feature>
<name>A0A1V8TF56_9PEZI</name>
<evidence type="ECO:0000313" key="2">
    <source>
        <dbReference type="EMBL" id="OQO09898.1"/>
    </source>
</evidence>
<comment type="caution">
    <text evidence="2">The sequence shown here is derived from an EMBL/GenBank/DDBJ whole genome shotgun (WGS) entry which is preliminary data.</text>
</comment>
<accession>A0A1V8TF56</accession>
<dbReference type="EMBL" id="NAJO01000009">
    <property type="protein sequence ID" value="OQO09898.1"/>
    <property type="molecule type" value="Genomic_DNA"/>
</dbReference>
<dbReference type="AlphaFoldDB" id="A0A1V8TF56"/>
<proteinExistence type="predicted"/>
<sequence length="501" mass="55560">MVAKSVPKSAMLKLAFPGLTDVPLLQPTDVAKLTEPILDLLSKQADQRQDLGDITILSYDDHAQYETFLRLAQWAKHGAYTPFLSTDTTKLLVRRHGETTDEVYEPRKHENDVAYTSTDDTYTCFTTEVKLLMLGIRSKQKELQAYATRNIMFRYPIYARELLWFLDALARCGIDSLSGLDPKLAIAVKTRIVLVKEQLTADNDLPSILRRLVKPRAHLAALVPDMDSATVDKVLETCAPFDATALLEAFVKTHLTNSMSSTSAATSETNNGRTAPPLASRPETAITAPRSVETARKRDDHDATHAIYSAIGEHRILITPSAGYGTLRRDRHGAERVEARNKDFQFEKGEVLVQSSSARFVASGSRNIIVENCYGEIGEVYGNLQFVPLQQALEKVYGTSRSDYGALRSEHPSNFSNGDADSRGRWGGSWSRDFRSENAGSGAHDHRRRSGEAYGRLNGASPRAVKEEDAGENGGRSLPHGTKRPREKADDLLEQLERNLT</sequence>